<dbReference type="PROSITE" id="PS50082">
    <property type="entry name" value="WD_REPEATS_2"/>
    <property type="match status" value="1"/>
</dbReference>
<feature type="repeat" description="WD" evidence="1">
    <location>
        <begin position="43"/>
        <end position="84"/>
    </location>
</feature>
<proteinExistence type="predicted"/>
<evidence type="ECO:0000256" key="1">
    <source>
        <dbReference type="PROSITE-ProRule" id="PRU00221"/>
    </source>
</evidence>
<gene>
    <name evidence="2" type="ORF">H0921_05130</name>
</gene>
<comment type="caution">
    <text evidence="2">The sequence shown here is derived from an EMBL/GenBank/DDBJ whole genome shotgun (WGS) entry which is preliminary data.</text>
</comment>
<dbReference type="AlphaFoldDB" id="A0A7V8VCL1"/>
<dbReference type="PANTHER" id="PTHR19879">
    <property type="entry name" value="TRANSCRIPTION INITIATION FACTOR TFIID"/>
    <property type="match status" value="1"/>
</dbReference>
<accession>A0A7V8VCL1</accession>
<dbReference type="SUPFAM" id="SSF82171">
    <property type="entry name" value="DPP6 N-terminal domain-like"/>
    <property type="match status" value="1"/>
</dbReference>
<keyword evidence="1" id="KW-0853">WD repeat</keyword>
<evidence type="ECO:0000313" key="3">
    <source>
        <dbReference type="Proteomes" id="UP000542342"/>
    </source>
</evidence>
<organism evidence="2 3">
    <name type="scientific">Thermogemmata fonticola</name>
    <dbReference type="NCBI Taxonomy" id="2755323"/>
    <lineage>
        <taxon>Bacteria</taxon>
        <taxon>Pseudomonadati</taxon>
        <taxon>Planctomycetota</taxon>
        <taxon>Planctomycetia</taxon>
        <taxon>Gemmatales</taxon>
        <taxon>Gemmataceae</taxon>
        <taxon>Thermogemmata</taxon>
    </lineage>
</organism>
<dbReference type="EMBL" id="JACEFB010000002">
    <property type="protein sequence ID" value="MBA2225544.1"/>
    <property type="molecule type" value="Genomic_DNA"/>
</dbReference>
<dbReference type="PROSITE" id="PS50294">
    <property type="entry name" value="WD_REPEATS_REGION"/>
    <property type="match status" value="1"/>
</dbReference>
<dbReference type="SMART" id="SM00320">
    <property type="entry name" value="WD40"/>
    <property type="match status" value="3"/>
</dbReference>
<dbReference type="PROSITE" id="PS51257">
    <property type="entry name" value="PROKAR_LIPOPROTEIN"/>
    <property type="match status" value="1"/>
</dbReference>
<name>A0A7V8VCL1_9BACT</name>
<keyword evidence="3" id="KW-1185">Reference proteome</keyword>
<sequence length="358" mass="38422">MRRGSTWGVVGAILGCFYLMSWGSFCWESQAARQAPPAPIRKLTGHRGGITSMVFHPQGAWLAVGGGNGDIRLWSLANGELLARLQDPREGGARISHLGVSAEGRYLSMTSRASVVVWDVSDLKKITIRYEDTYNPNPDLIGTITGDGKLCFVARREGTEGRLQAYSLVNRSLFELPLPAGAHVVAIASIPDRESTLTAAYCAAGPKGEAGRIVLVGLGDTRVLDKDVPAPGLDDPISISFSTDGRWLVANNATQVSLWRVPGSQVIRGPAQILPLQALTAAVGPNNRLVVATKDEDDDYVTLQFFDLSGPSPQLLGQQSTTIPWVSALAFSPREPLLAVADDEEGTVELHPVPFMKK</sequence>
<dbReference type="Pfam" id="PF00400">
    <property type="entry name" value="WD40"/>
    <property type="match status" value="1"/>
</dbReference>
<dbReference type="PANTHER" id="PTHR19879:SF9">
    <property type="entry name" value="TRANSCRIPTION INITIATION FACTOR TFIID SUBUNIT 5"/>
    <property type="match status" value="1"/>
</dbReference>
<dbReference type="Proteomes" id="UP000542342">
    <property type="component" value="Unassembled WGS sequence"/>
</dbReference>
<dbReference type="InterPro" id="IPR015943">
    <property type="entry name" value="WD40/YVTN_repeat-like_dom_sf"/>
</dbReference>
<dbReference type="Gene3D" id="2.130.10.10">
    <property type="entry name" value="YVTN repeat-like/Quinoprotein amine dehydrogenase"/>
    <property type="match status" value="2"/>
</dbReference>
<reference evidence="2 3" key="1">
    <citation type="submission" date="2020-07" db="EMBL/GenBank/DDBJ databases">
        <title>Thermogemmata thermophila gen. nov., sp. nov., a novel moderate thermophilic planctomycete from a Kamchatka hot spring.</title>
        <authorList>
            <person name="Elcheninov A.G."/>
            <person name="Podosokorskaya O.A."/>
            <person name="Kovaleva O.L."/>
            <person name="Novikov A."/>
            <person name="Bonch-Osmolovskaya E.A."/>
            <person name="Toshchakov S.V."/>
            <person name="Kublanov I.V."/>
        </authorList>
    </citation>
    <scope>NUCLEOTIDE SEQUENCE [LARGE SCALE GENOMIC DNA]</scope>
    <source>
        <strain evidence="2 3">2918</strain>
    </source>
</reference>
<evidence type="ECO:0000313" key="2">
    <source>
        <dbReference type="EMBL" id="MBA2225544.1"/>
    </source>
</evidence>
<protein>
    <submittedName>
        <fullName evidence="2">WD40 repeat domain-containing protein</fullName>
    </submittedName>
</protein>
<dbReference type="RefSeq" id="WP_194536961.1">
    <property type="nucleotide sequence ID" value="NZ_JACEFB010000002.1"/>
</dbReference>
<dbReference type="InterPro" id="IPR001680">
    <property type="entry name" value="WD40_rpt"/>
</dbReference>